<evidence type="ECO:0000259" key="1">
    <source>
        <dbReference type="Pfam" id="PF06890"/>
    </source>
</evidence>
<dbReference type="InterPro" id="IPR053861">
    <property type="entry name" value="Phage_Mu_Gp45_N"/>
</dbReference>
<dbReference type="InterPro" id="IPR014462">
    <property type="entry name" value="Phage_Mu_Gp45"/>
</dbReference>
<sequence length="217" mass="23378">MSDRQTIRLLERLSRRMRNIVARGVISLVRDARKWQSTQLELLDGEVLDDAERAQQYGFSSVPHAGAEAVVLFVGADRSHPVVLAVDDRRYRVQALKDGEVAIYTDEGDRIHLKREHTIEVTTRHFVLKAEDDVTIETKNFSVRAAEGVRMESASTQFATGALSFGGQGGGEVTAQLTGGIVASQDLQSNGGAVSLTRHVHSGVQAGGDTTAAPVGG</sequence>
<evidence type="ECO:0000313" key="2">
    <source>
        <dbReference type="EMBL" id="HJA78049.1"/>
    </source>
</evidence>
<reference evidence="2" key="1">
    <citation type="journal article" date="2021" name="PeerJ">
        <title>Extensive microbial diversity within the chicken gut microbiome revealed by metagenomics and culture.</title>
        <authorList>
            <person name="Gilroy R."/>
            <person name="Ravi A."/>
            <person name="Getino M."/>
            <person name="Pursley I."/>
            <person name="Horton D.L."/>
            <person name="Alikhan N.F."/>
            <person name="Baker D."/>
            <person name="Gharbi K."/>
            <person name="Hall N."/>
            <person name="Watson M."/>
            <person name="Adriaenssens E.M."/>
            <person name="Foster-Nyarko E."/>
            <person name="Jarju S."/>
            <person name="Secka A."/>
            <person name="Antonio M."/>
            <person name="Oren A."/>
            <person name="Chaudhuri R.R."/>
            <person name="La Ragione R."/>
            <person name="Hildebrand F."/>
            <person name="Pallen M.J."/>
        </authorList>
    </citation>
    <scope>NUCLEOTIDE SEQUENCE</scope>
    <source>
        <strain evidence="2">5032</strain>
    </source>
</reference>
<proteinExistence type="predicted"/>
<dbReference type="InterPro" id="IPR044033">
    <property type="entry name" value="GpV-like_apex"/>
</dbReference>
<name>A0A9D2HLN6_9BACT</name>
<dbReference type="Proteomes" id="UP000823821">
    <property type="component" value="Unassembled WGS sequence"/>
</dbReference>
<gene>
    <name evidence="2" type="ORF">H9784_00540</name>
</gene>
<dbReference type="PIRSF" id="PIRSF012337">
    <property type="entry name" value="gp45"/>
    <property type="match status" value="1"/>
</dbReference>
<organism evidence="2 3">
    <name type="scientific">Candidatus Desulfovibrio intestinavium</name>
    <dbReference type="NCBI Taxonomy" id="2838534"/>
    <lineage>
        <taxon>Bacteria</taxon>
        <taxon>Pseudomonadati</taxon>
        <taxon>Thermodesulfobacteriota</taxon>
        <taxon>Desulfovibrionia</taxon>
        <taxon>Desulfovibrionales</taxon>
        <taxon>Desulfovibrionaceae</taxon>
        <taxon>Desulfovibrio</taxon>
    </lineage>
</organism>
<feature type="domain" description="Bacteriophage Mu Gp45 N-terminal" evidence="1">
    <location>
        <begin position="23"/>
        <end position="90"/>
    </location>
</feature>
<reference evidence="2" key="2">
    <citation type="submission" date="2021-04" db="EMBL/GenBank/DDBJ databases">
        <authorList>
            <person name="Gilroy R."/>
        </authorList>
    </citation>
    <scope>NUCLEOTIDE SEQUENCE</scope>
    <source>
        <strain evidence="2">5032</strain>
    </source>
</reference>
<dbReference type="Pfam" id="PF18946">
    <property type="entry name" value="Apex"/>
    <property type="match status" value="1"/>
</dbReference>
<dbReference type="NCBIfam" id="TIGR01644">
    <property type="entry name" value="phage_P2_V"/>
    <property type="match status" value="1"/>
</dbReference>
<dbReference type="AlphaFoldDB" id="A0A9D2HLN6"/>
<accession>A0A9D2HLN6</accession>
<dbReference type="InterPro" id="IPR013046">
    <property type="entry name" value="GpV/Gp45"/>
</dbReference>
<dbReference type="EMBL" id="DWZD01000005">
    <property type="protein sequence ID" value="HJA78049.1"/>
    <property type="molecule type" value="Genomic_DNA"/>
</dbReference>
<dbReference type="Pfam" id="PF06890">
    <property type="entry name" value="Phage_Mu_Gp45"/>
    <property type="match status" value="1"/>
</dbReference>
<comment type="caution">
    <text evidence="2">The sequence shown here is derived from an EMBL/GenBank/DDBJ whole genome shotgun (WGS) entry which is preliminary data.</text>
</comment>
<evidence type="ECO:0000313" key="3">
    <source>
        <dbReference type="Proteomes" id="UP000823821"/>
    </source>
</evidence>
<protein>
    <submittedName>
        <fullName evidence="2">Phage baseplate assembly protein V</fullName>
    </submittedName>
</protein>